<accession>A0A231H054</accession>
<gene>
    <name evidence="2" type="ORF">B7C42_05834</name>
</gene>
<proteinExistence type="predicted"/>
<keyword evidence="3" id="KW-1185">Reference proteome</keyword>
<evidence type="ECO:0000313" key="3">
    <source>
        <dbReference type="Proteomes" id="UP000215506"/>
    </source>
</evidence>
<organism evidence="2 3">
    <name type="scientific">Nocardia cerradoensis</name>
    <dbReference type="NCBI Taxonomy" id="85688"/>
    <lineage>
        <taxon>Bacteria</taxon>
        <taxon>Bacillati</taxon>
        <taxon>Actinomycetota</taxon>
        <taxon>Actinomycetes</taxon>
        <taxon>Mycobacteriales</taxon>
        <taxon>Nocardiaceae</taxon>
        <taxon>Nocardia</taxon>
    </lineage>
</organism>
<name>A0A231H054_9NOCA</name>
<protein>
    <submittedName>
        <fullName evidence="2">Uncharacterized protein</fullName>
    </submittedName>
</protein>
<dbReference type="RefSeq" id="WP_094027191.1">
    <property type="nucleotide sequence ID" value="NZ_NGAF01000015.1"/>
</dbReference>
<dbReference type="InterPro" id="IPR006311">
    <property type="entry name" value="TAT_signal"/>
</dbReference>
<reference evidence="2 3" key="1">
    <citation type="submission" date="2017-07" db="EMBL/GenBank/DDBJ databases">
        <title>First draft Genome Sequence of Nocardia cerradoensis isolated from human infection.</title>
        <authorList>
            <person name="Carrasco G."/>
        </authorList>
    </citation>
    <scope>NUCLEOTIDE SEQUENCE [LARGE SCALE GENOMIC DNA]</scope>
    <source>
        <strain evidence="2 3">CNM20130759</strain>
    </source>
</reference>
<comment type="caution">
    <text evidence="2">The sequence shown here is derived from an EMBL/GenBank/DDBJ whole genome shotgun (WGS) entry which is preliminary data.</text>
</comment>
<evidence type="ECO:0000313" key="2">
    <source>
        <dbReference type="EMBL" id="OXR42235.1"/>
    </source>
</evidence>
<dbReference type="PROSITE" id="PS51318">
    <property type="entry name" value="TAT"/>
    <property type="match status" value="1"/>
</dbReference>
<keyword evidence="1" id="KW-0732">Signal</keyword>
<feature type="chain" id="PRO_5012195444" evidence="1">
    <location>
        <begin position="30"/>
        <end position="116"/>
    </location>
</feature>
<dbReference type="Proteomes" id="UP000215506">
    <property type="component" value="Unassembled WGS sequence"/>
</dbReference>
<evidence type="ECO:0000256" key="1">
    <source>
        <dbReference type="SAM" id="SignalP"/>
    </source>
</evidence>
<feature type="signal peptide" evidence="1">
    <location>
        <begin position="1"/>
        <end position="29"/>
    </location>
</feature>
<dbReference type="EMBL" id="NGAF01000015">
    <property type="protein sequence ID" value="OXR42235.1"/>
    <property type="molecule type" value="Genomic_DNA"/>
</dbReference>
<dbReference type="AlphaFoldDB" id="A0A231H054"/>
<sequence>MPNFTVRRVLTAAAISAAGLAAPAPSAVAQPSIYHPVITPCSQQFRTPLEPPRPGTEVYWSPFGTAGIVCYDDGTGLEHYYQRDPAGRWHDINELLPGQHFYVIFTSTVPDQATWG</sequence>